<accession>A0A067DC29</accession>
<evidence type="ECO:0000256" key="1">
    <source>
        <dbReference type="ARBA" id="ARBA00004167"/>
    </source>
</evidence>
<dbReference type="InterPro" id="IPR011009">
    <property type="entry name" value="Kinase-like_dom_sf"/>
</dbReference>
<keyword evidence="9" id="KW-1185">Reference proteome</keyword>
<evidence type="ECO:0000256" key="2">
    <source>
        <dbReference type="ARBA" id="ARBA00022614"/>
    </source>
</evidence>
<dbReference type="InterPro" id="IPR032675">
    <property type="entry name" value="LRR_dom_sf"/>
</dbReference>
<dbReference type="PROSITE" id="PS51450">
    <property type="entry name" value="LRR"/>
    <property type="match status" value="2"/>
</dbReference>
<dbReference type="InterPro" id="IPR001611">
    <property type="entry name" value="Leu-rich_rpt"/>
</dbReference>
<dbReference type="FunFam" id="3.80.10.10:FF:000095">
    <property type="entry name" value="LRR receptor-like serine/threonine-protein kinase GSO1"/>
    <property type="match status" value="1"/>
</dbReference>
<gene>
    <name evidence="8" type="ORF">CISIN_1g037488mg</name>
</gene>
<dbReference type="Gene3D" id="3.30.200.20">
    <property type="entry name" value="Phosphorylase Kinase, domain 1"/>
    <property type="match status" value="1"/>
</dbReference>
<dbReference type="Pfam" id="PF13855">
    <property type="entry name" value="LRR_8"/>
    <property type="match status" value="1"/>
</dbReference>
<evidence type="ECO:0000256" key="6">
    <source>
        <dbReference type="ARBA" id="ARBA00023136"/>
    </source>
</evidence>
<proteinExistence type="predicted"/>
<comment type="subcellular location">
    <subcellularLocation>
        <location evidence="1">Membrane</location>
        <topology evidence="1">Single-pass membrane protein</topology>
    </subcellularLocation>
</comment>
<keyword evidence="2" id="KW-0433">Leucine-rich repeat</keyword>
<dbReference type="SUPFAM" id="SSF52058">
    <property type="entry name" value="L domain-like"/>
    <property type="match status" value="2"/>
</dbReference>
<dbReference type="GO" id="GO:0004672">
    <property type="term" value="F:protein kinase activity"/>
    <property type="evidence" value="ECO:0007669"/>
    <property type="project" value="InterPro"/>
</dbReference>
<dbReference type="EMBL" id="KK785972">
    <property type="protein sequence ID" value="KDO40393.1"/>
    <property type="molecule type" value="Genomic_DNA"/>
</dbReference>
<dbReference type="PANTHER" id="PTHR27008">
    <property type="entry name" value="OS04G0122200 PROTEIN"/>
    <property type="match status" value="1"/>
</dbReference>
<dbReference type="GO" id="GO:0016020">
    <property type="term" value="C:membrane"/>
    <property type="evidence" value="ECO:0007669"/>
    <property type="project" value="UniProtKB-SubCell"/>
</dbReference>
<feature type="domain" description="Protein kinase" evidence="7">
    <location>
        <begin position="216"/>
        <end position="628"/>
    </location>
</feature>
<organism evidence="8 9">
    <name type="scientific">Citrus sinensis</name>
    <name type="common">Sweet orange</name>
    <name type="synonym">Citrus aurantium var. sinensis</name>
    <dbReference type="NCBI Taxonomy" id="2711"/>
    <lineage>
        <taxon>Eukaryota</taxon>
        <taxon>Viridiplantae</taxon>
        <taxon>Streptophyta</taxon>
        <taxon>Embryophyta</taxon>
        <taxon>Tracheophyta</taxon>
        <taxon>Spermatophyta</taxon>
        <taxon>Magnoliopsida</taxon>
        <taxon>eudicotyledons</taxon>
        <taxon>Gunneridae</taxon>
        <taxon>Pentapetalae</taxon>
        <taxon>rosids</taxon>
        <taxon>malvids</taxon>
        <taxon>Sapindales</taxon>
        <taxon>Rutaceae</taxon>
        <taxon>Aurantioideae</taxon>
        <taxon>Citrus</taxon>
    </lineage>
</organism>
<dbReference type="SMART" id="SM00220">
    <property type="entry name" value="S_TKc"/>
    <property type="match status" value="1"/>
</dbReference>
<dbReference type="InterPro" id="IPR001245">
    <property type="entry name" value="Ser-Thr/Tyr_kinase_cat_dom"/>
</dbReference>
<name>A0A067DC29_CITSI</name>
<keyword evidence="6" id="KW-0472">Membrane</keyword>
<dbReference type="InterPro" id="IPR000719">
    <property type="entry name" value="Prot_kinase_dom"/>
</dbReference>
<protein>
    <recommendedName>
        <fullName evidence="7">Protein kinase domain-containing protein</fullName>
    </recommendedName>
</protein>
<dbReference type="PRINTS" id="PR00019">
    <property type="entry name" value="LEURICHRPT"/>
</dbReference>
<keyword evidence="5" id="KW-1133">Transmembrane helix</keyword>
<sequence>MAFSFNKLVGVVPTTIFNVSTLNSLYLQNVQLQNLEELLLWGNNFSGTIPSFIFNASKLSRLELQMNSFYGFIPNTFGNLRNLNRLGLNDNYLTSSTPKLNFLSSLSNCKYLKYFSFSNNSLDGILPRAIGNLSQSMEIFWMHSCNISGGIPEEISNLTNLIAIYLGGNKLNGSIPIALGKLQKLQLLNLEYNQLEGSIPDDLCRLAALFQLDLGSNKLSGFVPASFGNLTNLRSLHLGSNQITSIPSTLLNLKDILYLNLSSNFFTGPLPLEIGNLKVLIKIDLSMNNFSGVIPITIGYLKDLQYLFLEYNRLQGSIPDSIGDLINLKSLDLSNNNLSGIIPISLEKLLDLKDINVSFNKLEGEIPREGSFRNFLAESFKGNELLCGMPNLQVPPCRTRIHHTSRKNGLLIGIRRLTYLELFQATNGFSENNLIDRGGIGYVYKRRIHYGMEVAVKVFDLQYREAFKNFDIECDMMKHIRHRNLIKIISSCSNDDFKADFGMAKPLLKEDQSLIQTQTLATIGYMAPEYGREGRVSTNGDVYSFGIMLIETFTRKKPTDEIFSGEMTLKHWVNDLLPISVMKVVDAHLLSQEDKHFVIKGQCVSFVFNLAMKCTVESPEERVNAKEI</sequence>
<dbReference type="Pfam" id="PF00560">
    <property type="entry name" value="LRR_1"/>
    <property type="match status" value="7"/>
</dbReference>
<evidence type="ECO:0000256" key="4">
    <source>
        <dbReference type="ARBA" id="ARBA00022737"/>
    </source>
</evidence>
<dbReference type="PANTHER" id="PTHR27008:SF398">
    <property type="entry name" value="PROTEIN KINASE DOMAIN-CONTAINING PROTEIN"/>
    <property type="match status" value="1"/>
</dbReference>
<dbReference type="SMART" id="SM00369">
    <property type="entry name" value="LRR_TYP"/>
    <property type="match status" value="8"/>
</dbReference>
<dbReference type="Proteomes" id="UP000027120">
    <property type="component" value="Unassembled WGS sequence"/>
</dbReference>
<dbReference type="GO" id="GO:0005524">
    <property type="term" value="F:ATP binding"/>
    <property type="evidence" value="ECO:0007669"/>
    <property type="project" value="InterPro"/>
</dbReference>
<dbReference type="Gene3D" id="1.10.510.10">
    <property type="entry name" value="Transferase(Phosphotransferase) domain 1"/>
    <property type="match status" value="1"/>
</dbReference>
<dbReference type="SMR" id="A0A067DC29"/>
<evidence type="ECO:0000313" key="8">
    <source>
        <dbReference type="EMBL" id="KDO40393.1"/>
    </source>
</evidence>
<evidence type="ECO:0000259" key="7">
    <source>
        <dbReference type="PROSITE" id="PS50011"/>
    </source>
</evidence>
<dbReference type="AlphaFoldDB" id="A0A067DC29"/>
<evidence type="ECO:0000256" key="3">
    <source>
        <dbReference type="ARBA" id="ARBA00022692"/>
    </source>
</evidence>
<evidence type="ECO:0000256" key="5">
    <source>
        <dbReference type="ARBA" id="ARBA00022989"/>
    </source>
</evidence>
<dbReference type="SUPFAM" id="SSF56112">
    <property type="entry name" value="Protein kinase-like (PK-like)"/>
    <property type="match status" value="1"/>
</dbReference>
<evidence type="ECO:0000313" key="9">
    <source>
        <dbReference type="Proteomes" id="UP000027120"/>
    </source>
</evidence>
<feature type="non-terminal residue" evidence="8">
    <location>
        <position position="628"/>
    </location>
</feature>
<dbReference type="InterPro" id="IPR003591">
    <property type="entry name" value="Leu-rich_rpt_typical-subtyp"/>
</dbReference>
<dbReference type="Pfam" id="PF07714">
    <property type="entry name" value="PK_Tyr_Ser-Thr"/>
    <property type="match status" value="1"/>
</dbReference>
<dbReference type="Gene3D" id="3.80.10.10">
    <property type="entry name" value="Ribonuclease Inhibitor"/>
    <property type="match status" value="2"/>
</dbReference>
<dbReference type="PROSITE" id="PS50011">
    <property type="entry name" value="PROTEIN_KINASE_DOM"/>
    <property type="match status" value="1"/>
</dbReference>
<keyword evidence="3" id="KW-0812">Transmembrane</keyword>
<dbReference type="InterPro" id="IPR051809">
    <property type="entry name" value="Plant_receptor-like_S/T_kinase"/>
</dbReference>
<keyword evidence="4" id="KW-0677">Repeat</keyword>
<reference evidence="8 9" key="1">
    <citation type="submission" date="2014-04" db="EMBL/GenBank/DDBJ databases">
        <authorList>
            <consortium name="International Citrus Genome Consortium"/>
            <person name="Gmitter F."/>
            <person name="Chen C."/>
            <person name="Farmerie W."/>
            <person name="Harkins T."/>
            <person name="Desany B."/>
            <person name="Mohiuddin M."/>
            <person name="Kodira C."/>
            <person name="Borodovsky M."/>
            <person name="Lomsadze A."/>
            <person name="Burns P."/>
            <person name="Jenkins J."/>
            <person name="Prochnik S."/>
            <person name="Shu S."/>
            <person name="Chapman J."/>
            <person name="Pitluck S."/>
            <person name="Schmutz J."/>
            <person name="Rokhsar D."/>
        </authorList>
    </citation>
    <scope>NUCLEOTIDE SEQUENCE</scope>
</reference>
<dbReference type="STRING" id="2711.A0A067DC29"/>